<dbReference type="SUPFAM" id="SSF53474">
    <property type="entry name" value="alpha/beta-Hydrolases"/>
    <property type="match status" value="1"/>
</dbReference>
<dbReference type="PANTHER" id="PTHR45763">
    <property type="entry name" value="HYDROLASE, ALPHA/BETA FOLD FAMILY PROTEIN, EXPRESSED-RELATED"/>
    <property type="match status" value="1"/>
</dbReference>
<gene>
    <name evidence="2" type="ORF">QVD17_00830</name>
</gene>
<evidence type="ECO:0000259" key="1">
    <source>
        <dbReference type="Pfam" id="PF00561"/>
    </source>
</evidence>
<organism evidence="2 3">
    <name type="scientific">Tagetes erecta</name>
    <name type="common">African marigold</name>
    <dbReference type="NCBI Taxonomy" id="13708"/>
    <lineage>
        <taxon>Eukaryota</taxon>
        <taxon>Viridiplantae</taxon>
        <taxon>Streptophyta</taxon>
        <taxon>Embryophyta</taxon>
        <taxon>Tracheophyta</taxon>
        <taxon>Spermatophyta</taxon>
        <taxon>Magnoliopsida</taxon>
        <taxon>eudicotyledons</taxon>
        <taxon>Gunneridae</taxon>
        <taxon>Pentapetalae</taxon>
        <taxon>asterids</taxon>
        <taxon>campanulids</taxon>
        <taxon>Asterales</taxon>
        <taxon>Asteraceae</taxon>
        <taxon>Asteroideae</taxon>
        <taxon>Heliantheae alliance</taxon>
        <taxon>Tageteae</taxon>
        <taxon>Tagetes</taxon>
    </lineage>
</organism>
<evidence type="ECO:0000313" key="2">
    <source>
        <dbReference type="EMBL" id="KAK1435070.1"/>
    </source>
</evidence>
<dbReference type="InterPro" id="IPR000073">
    <property type="entry name" value="AB_hydrolase_1"/>
</dbReference>
<dbReference type="GO" id="GO:0016787">
    <property type="term" value="F:hydrolase activity"/>
    <property type="evidence" value="ECO:0007669"/>
    <property type="project" value="UniProtKB-ARBA"/>
</dbReference>
<dbReference type="Proteomes" id="UP001229421">
    <property type="component" value="Unassembled WGS sequence"/>
</dbReference>
<dbReference type="PANTHER" id="PTHR45763:SF28">
    <property type="entry name" value="ALPHA_BETA-HYDROLASES SUPERFAMILY PROTEIN"/>
    <property type="match status" value="1"/>
</dbReference>
<dbReference type="InterPro" id="IPR029058">
    <property type="entry name" value="AB_hydrolase_fold"/>
</dbReference>
<dbReference type="EMBL" id="JAUHHV010000001">
    <property type="protein sequence ID" value="KAK1435070.1"/>
    <property type="molecule type" value="Genomic_DNA"/>
</dbReference>
<dbReference type="Gene3D" id="3.40.50.1820">
    <property type="entry name" value="alpha/beta hydrolase"/>
    <property type="match status" value="1"/>
</dbReference>
<dbReference type="AlphaFoldDB" id="A0AAD8LCA5"/>
<evidence type="ECO:0000313" key="3">
    <source>
        <dbReference type="Proteomes" id="UP001229421"/>
    </source>
</evidence>
<protein>
    <recommendedName>
        <fullName evidence="1">AB hydrolase-1 domain-containing protein</fullName>
    </recommendedName>
</protein>
<dbReference type="Pfam" id="PF00561">
    <property type="entry name" value="Abhydrolase_1"/>
    <property type="match status" value="1"/>
</dbReference>
<keyword evidence="3" id="KW-1185">Reference proteome</keyword>
<name>A0AAD8LCA5_TARER</name>
<dbReference type="FunFam" id="3.40.50.1820:FF:000270">
    <property type="entry name" value="Alpha/beta-Hydrolases superfamily protein"/>
    <property type="match status" value="1"/>
</dbReference>
<accession>A0AAD8LCA5</accession>
<feature type="domain" description="AB hydrolase-1" evidence="1">
    <location>
        <begin position="161"/>
        <end position="420"/>
    </location>
</feature>
<proteinExistence type="predicted"/>
<comment type="caution">
    <text evidence="2">The sequence shown here is derived from an EMBL/GenBank/DDBJ whole genome shotgun (WGS) entry which is preliminary data.</text>
</comment>
<reference evidence="2" key="1">
    <citation type="journal article" date="2023" name="bioRxiv">
        <title>Improved chromosome-level genome assembly for marigold (Tagetes erecta).</title>
        <authorList>
            <person name="Jiang F."/>
            <person name="Yuan L."/>
            <person name="Wang S."/>
            <person name="Wang H."/>
            <person name="Xu D."/>
            <person name="Wang A."/>
            <person name="Fan W."/>
        </authorList>
    </citation>
    <scope>NUCLEOTIDE SEQUENCE</scope>
    <source>
        <strain evidence="2">WSJ</strain>
        <tissue evidence="2">Leaf</tissue>
    </source>
</reference>
<sequence>MRHLLGNLLGGTRCSANHFIPEEIHIPTYLNEGSNRTVPAIKESVNLIAGGVTLQPHPRSFSFPEVNPKTTFLEMVLRRVMGMMMGCLGISCLRITDQPTRPAPPSECDSISASDDVDVDVNVDPKSSSSLSSSGRIKLSDGRYLAYKERGVPKNQSRYKIIIVHGFASNKEMNFMASQKLMDELGIYLVQFDRAGYGESDPFPKRSLKSEASDIQELADQLQLGSKFYLIGVSVGSYPTWSCVKDLPHRLAGVALVVPFINYRWASLPVDLIQDDYRKNLSRLAVWIARHTPSLLHWWLTQKMFPSSSVLDRNPKFFSNKDLEVLKNTPGYQLLSKSKLKEEPIFHSLRKDFIVAFGKWDFDPLTLDDPFGQSECRLHLWQGYEDKVVPVELQRYVATRLPWIKYYEVPDGGHLLVYDGNVCEAILRSLLLGDDPPLYRPKFD</sequence>